<dbReference type="STRING" id="355243.SAMN03080615_02002"/>
<comment type="function">
    <text evidence="5">Transcriptional repressor for the pyruvate dehydrogenase complex genes aceEF and lpd.</text>
</comment>
<sequence length="232" mass="26405">MNHNLSETLLLQLKESLYNGELLPGGELESQRRMSESRGISRSTVREAVGQLEAEGYIEVNQGGKTRVKNLLEPYFEMPVGEGKALGDNPEFQRQVLDVRAILEGEAAFYAATRASDDQLKALDAEYQKMQQRGQRETTLAKAKEDLRFHMMIAESSHHLLIISFSQLFYTRFFNAIYGVLTRTLKKYGRYPDGIRSQHSAIHQAIMARNADAARTAATEHILYTRRHLENE</sequence>
<dbReference type="PRINTS" id="PR00035">
    <property type="entry name" value="HTHGNTR"/>
</dbReference>
<keyword evidence="1" id="KW-0678">Repressor</keyword>
<dbReference type="AlphaFoldDB" id="A0A1H9H8M4"/>
<evidence type="ECO:0000256" key="5">
    <source>
        <dbReference type="ARBA" id="ARBA00037357"/>
    </source>
</evidence>
<keyword evidence="9" id="KW-1185">Reference proteome</keyword>
<dbReference type="InterPro" id="IPR008920">
    <property type="entry name" value="TF_FadR/GntR_C"/>
</dbReference>
<accession>A0A1H9H8M4</accession>
<dbReference type="SUPFAM" id="SSF46785">
    <property type="entry name" value="Winged helix' DNA-binding domain"/>
    <property type="match status" value="1"/>
</dbReference>
<dbReference type="SUPFAM" id="SSF48008">
    <property type="entry name" value="GntR ligand-binding domain-like"/>
    <property type="match status" value="1"/>
</dbReference>
<dbReference type="RefSeq" id="WP_091357373.1">
    <property type="nucleotide sequence ID" value="NZ_AP025284.1"/>
</dbReference>
<reference evidence="9" key="1">
    <citation type="submission" date="2016-10" db="EMBL/GenBank/DDBJ databases">
        <authorList>
            <person name="Varghese N."/>
            <person name="Submissions S."/>
        </authorList>
    </citation>
    <scope>NUCLEOTIDE SEQUENCE [LARGE SCALE GENOMIC DNA]</scope>
    <source>
        <strain evidence="9">DSM 18887</strain>
    </source>
</reference>
<evidence type="ECO:0000256" key="2">
    <source>
        <dbReference type="ARBA" id="ARBA00023015"/>
    </source>
</evidence>
<dbReference type="PANTHER" id="PTHR43537">
    <property type="entry name" value="TRANSCRIPTIONAL REGULATOR, GNTR FAMILY"/>
    <property type="match status" value="1"/>
</dbReference>
<evidence type="ECO:0000256" key="6">
    <source>
        <dbReference type="ARBA" id="ARBA00039592"/>
    </source>
</evidence>
<dbReference type="OrthoDB" id="5450856at2"/>
<dbReference type="InterPro" id="IPR011711">
    <property type="entry name" value="GntR_C"/>
</dbReference>
<evidence type="ECO:0000313" key="9">
    <source>
        <dbReference type="Proteomes" id="UP000198749"/>
    </source>
</evidence>
<dbReference type="PROSITE" id="PS50949">
    <property type="entry name" value="HTH_GNTR"/>
    <property type="match status" value="1"/>
</dbReference>
<feature type="domain" description="HTH gntR-type" evidence="7">
    <location>
        <begin position="3"/>
        <end position="71"/>
    </location>
</feature>
<keyword evidence="2" id="KW-0805">Transcription regulation</keyword>
<dbReference type="SMART" id="SM00345">
    <property type="entry name" value="HTH_GNTR"/>
    <property type="match status" value="1"/>
</dbReference>
<dbReference type="Gene3D" id="1.20.120.530">
    <property type="entry name" value="GntR ligand-binding domain-like"/>
    <property type="match status" value="1"/>
</dbReference>
<dbReference type="PANTHER" id="PTHR43537:SF34">
    <property type="entry name" value="PYRUVATE DEHYDROGENASE COMPLEX REPRESSOR"/>
    <property type="match status" value="1"/>
</dbReference>
<keyword evidence="3" id="KW-0238">DNA-binding</keyword>
<dbReference type="EMBL" id="FOGB01000005">
    <property type="protein sequence ID" value="SEQ58626.1"/>
    <property type="molecule type" value="Genomic_DNA"/>
</dbReference>
<evidence type="ECO:0000256" key="3">
    <source>
        <dbReference type="ARBA" id="ARBA00023125"/>
    </source>
</evidence>
<dbReference type="Pfam" id="PF07729">
    <property type="entry name" value="FCD"/>
    <property type="match status" value="1"/>
</dbReference>
<evidence type="ECO:0000313" key="8">
    <source>
        <dbReference type="EMBL" id="SEQ58626.1"/>
    </source>
</evidence>
<dbReference type="InterPro" id="IPR000524">
    <property type="entry name" value="Tscrpt_reg_HTH_GntR"/>
</dbReference>
<dbReference type="Proteomes" id="UP000198749">
    <property type="component" value="Unassembled WGS sequence"/>
</dbReference>
<evidence type="ECO:0000259" key="7">
    <source>
        <dbReference type="PROSITE" id="PS50949"/>
    </source>
</evidence>
<protein>
    <recommendedName>
        <fullName evidence="6">Pyruvate dehydrogenase complex repressor</fullName>
    </recommendedName>
</protein>
<dbReference type="InterPro" id="IPR036390">
    <property type="entry name" value="WH_DNA-bd_sf"/>
</dbReference>
<keyword evidence="4" id="KW-0804">Transcription</keyword>
<dbReference type="CDD" id="cd07377">
    <property type="entry name" value="WHTH_GntR"/>
    <property type="match status" value="1"/>
</dbReference>
<dbReference type="Gene3D" id="1.10.10.10">
    <property type="entry name" value="Winged helix-like DNA-binding domain superfamily/Winged helix DNA-binding domain"/>
    <property type="match status" value="1"/>
</dbReference>
<dbReference type="GO" id="GO:0003677">
    <property type="term" value="F:DNA binding"/>
    <property type="evidence" value="ECO:0007669"/>
    <property type="project" value="UniProtKB-KW"/>
</dbReference>
<dbReference type="InterPro" id="IPR036388">
    <property type="entry name" value="WH-like_DNA-bd_sf"/>
</dbReference>
<dbReference type="SMART" id="SM00895">
    <property type="entry name" value="FCD"/>
    <property type="match status" value="1"/>
</dbReference>
<proteinExistence type="predicted"/>
<gene>
    <name evidence="8" type="ORF">SAMN03080615_02002</name>
</gene>
<dbReference type="Pfam" id="PF00392">
    <property type="entry name" value="GntR"/>
    <property type="match status" value="1"/>
</dbReference>
<organism evidence="8 9">
    <name type="scientific">Amphritea atlantica</name>
    <dbReference type="NCBI Taxonomy" id="355243"/>
    <lineage>
        <taxon>Bacteria</taxon>
        <taxon>Pseudomonadati</taxon>
        <taxon>Pseudomonadota</taxon>
        <taxon>Gammaproteobacteria</taxon>
        <taxon>Oceanospirillales</taxon>
        <taxon>Oceanospirillaceae</taxon>
        <taxon>Amphritea</taxon>
    </lineage>
</organism>
<evidence type="ECO:0000256" key="4">
    <source>
        <dbReference type="ARBA" id="ARBA00023163"/>
    </source>
</evidence>
<keyword evidence="8" id="KW-0670">Pyruvate</keyword>
<name>A0A1H9H8M4_9GAMM</name>
<evidence type="ECO:0000256" key="1">
    <source>
        <dbReference type="ARBA" id="ARBA00022491"/>
    </source>
</evidence>
<dbReference type="GO" id="GO:0003700">
    <property type="term" value="F:DNA-binding transcription factor activity"/>
    <property type="evidence" value="ECO:0007669"/>
    <property type="project" value="InterPro"/>
</dbReference>